<sequence length="117" mass="12779">MIERTRPARAGRLRRLDRSDIGFFACFVGPLGVGVLLNGLVRPSLAHDLDGIRHAHGASVRGSDVYWEFDAATQAAHPFLTGFLETSDGVVGMCALGLVVVLLLGRWALRRLRSRPE</sequence>
<comment type="caution">
    <text evidence="2">The sequence shown here is derived from an EMBL/GenBank/DDBJ whole genome shotgun (WGS) entry which is preliminary data.</text>
</comment>
<dbReference type="Proteomes" id="UP001259347">
    <property type="component" value="Unassembled WGS sequence"/>
</dbReference>
<keyword evidence="1" id="KW-1133">Transmembrane helix</keyword>
<evidence type="ECO:0000313" key="3">
    <source>
        <dbReference type="Proteomes" id="UP001259347"/>
    </source>
</evidence>
<evidence type="ECO:0000256" key="1">
    <source>
        <dbReference type="SAM" id="Phobius"/>
    </source>
</evidence>
<organism evidence="2 3">
    <name type="scientific">Microbacterium resistens</name>
    <dbReference type="NCBI Taxonomy" id="156977"/>
    <lineage>
        <taxon>Bacteria</taxon>
        <taxon>Bacillati</taxon>
        <taxon>Actinomycetota</taxon>
        <taxon>Actinomycetes</taxon>
        <taxon>Micrococcales</taxon>
        <taxon>Microbacteriaceae</taxon>
        <taxon>Microbacterium</taxon>
    </lineage>
</organism>
<keyword evidence="1" id="KW-0472">Membrane</keyword>
<name>A0ABU1SBR5_9MICO</name>
<feature type="transmembrane region" description="Helical" evidence="1">
    <location>
        <begin position="21"/>
        <end position="41"/>
    </location>
</feature>
<evidence type="ECO:0000313" key="2">
    <source>
        <dbReference type="EMBL" id="MDR6867043.1"/>
    </source>
</evidence>
<feature type="transmembrane region" description="Helical" evidence="1">
    <location>
        <begin position="89"/>
        <end position="109"/>
    </location>
</feature>
<dbReference type="EMBL" id="JAVDUM010000006">
    <property type="protein sequence ID" value="MDR6867043.1"/>
    <property type="molecule type" value="Genomic_DNA"/>
</dbReference>
<protein>
    <recommendedName>
        <fullName evidence="4">PDGLE domain-containing protein</fullName>
    </recommendedName>
</protein>
<keyword evidence="1" id="KW-0812">Transmembrane</keyword>
<dbReference type="RefSeq" id="WP_310019432.1">
    <property type="nucleotide sequence ID" value="NZ_JAVDUM010000006.1"/>
</dbReference>
<gene>
    <name evidence="2" type="ORF">J2Y69_001642</name>
</gene>
<reference evidence="2 3" key="1">
    <citation type="submission" date="2023-07" db="EMBL/GenBank/DDBJ databases">
        <title>Sorghum-associated microbial communities from plants grown in Nebraska, USA.</title>
        <authorList>
            <person name="Schachtman D."/>
        </authorList>
    </citation>
    <scope>NUCLEOTIDE SEQUENCE [LARGE SCALE GENOMIC DNA]</scope>
    <source>
        <strain evidence="2 3">2980</strain>
    </source>
</reference>
<accession>A0ABU1SBR5</accession>
<keyword evidence="3" id="KW-1185">Reference proteome</keyword>
<evidence type="ECO:0008006" key="4">
    <source>
        <dbReference type="Google" id="ProtNLM"/>
    </source>
</evidence>
<proteinExistence type="predicted"/>